<dbReference type="EMBL" id="CM055099">
    <property type="protein sequence ID" value="KAJ7547057.1"/>
    <property type="molecule type" value="Genomic_DNA"/>
</dbReference>
<sequence>MTGSLRKLQCITMDVTGTLIAYKGKLGDYYCMAAKNVGLPCPDYERMHKGFKVAYNNMAKRFPCFGWNAKMDSKTWWRMCVQDSFIQAGYTYDDATFDKVFDRIYAAFGSTAPYILFPDAIPFVRWARSEGIVVGILSNSDSRYQDVILPALGLHQGSEWDFGIFSGTVGLEKPDPSMYELALRSAGNIPVANSLHIGDNFEKDYLPALSIGMKALLLDRFNTVEAKVWKEKGSTVLQNLLAIQKWIIQHENLHSSELVTNGSRHLQKEALPRNNCLRQ</sequence>
<proteinExistence type="predicted"/>
<evidence type="ECO:0000313" key="2">
    <source>
        <dbReference type="Proteomes" id="UP001162992"/>
    </source>
</evidence>
<accession>A0ACC2CYL0</accession>
<dbReference type="Proteomes" id="UP001162992">
    <property type="component" value="Chromosome 8"/>
</dbReference>
<gene>
    <name evidence="1" type="ORF">O6H91_08G066900</name>
</gene>
<reference evidence="2" key="1">
    <citation type="journal article" date="2024" name="Proc. Natl. Acad. Sci. U.S.A.">
        <title>Extraordinary preservation of gene collinearity over three hundred million years revealed in homosporous lycophytes.</title>
        <authorList>
            <person name="Li C."/>
            <person name="Wickell D."/>
            <person name="Kuo L.Y."/>
            <person name="Chen X."/>
            <person name="Nie B."/>
            <person name="Liao X."/>
            <person name="Peng D."/>
            <person name="Ji J."/>
            <person name="Jenkins J."/>
            <person name="Williams M."/>
            <person name="Shu S."/>
            <person name="Plott C."/>
            <person name="Barry K."/>
            <person name="Rajasekar S."/>
            <person name="Grimwood J."/>
            <person name="Han X."/>
            <person name="Sun S."/>
            <person name="Hou Z."/>
            <person name="He W."/>
            <person name="Dai G."/>
            <person name="Sun C."/>
            <person name="Schmutz J."/>
            <person name="Leebens-Mack J.H."/>
            <person name="Li F.W."/>
            <person name="Wang L."/>
        </authorList>
    </citation>
    <scope>NUCLEOTIDE SEQUENCE [LARGE SCALE GENOMIC DNA]</scope>
    <source>
        <strain evidence="2">cv. PW_Plant_1</strain>
    </source>
</reference>
<name>A0ACC2CYL0_DIPCM</name>
<comment type="caution">
    <text evidence="1">The sequence shown here is derived from an EMBL/GenBank/DDBJ whole genome shotgun (WGS) entry which is preliminary data.</text>
</comment>
<organism evidence="1 2">
    <name type="scientific">Diphasiastrum complanatum</name>
    <name type="common">Issler's clubmoss</name>
    <name type="synonym">Lycopodium complanatum</name>
    <dbReference type="NCBI Taxonomy" id="34168"/>
    <lineage>
        <taxon>Eukaryota</taxon>
        <taxon>Viridiplantae</taxon>
        <taxon>Streptophyta</taxon>
        <taxon>Embryophyta</taxon>
        <taxon>Tracheophyta</taxon>
        <taxon>Lycopodiopsida</taxon>
        <taxon>Lycopodiales</taxon>
        <taxon>Lycopodiaceae</taxon>
        <taxon>Lycopodioideae</taxon>
        <taxon>Diphasiastrum</taxon>
    </lineage>
</organism>
<evidence type="ECO:0000313" key="1">
    <source>
        <dbReference type="EMBL" id="KAJ7547057.1"/>
    </source>
</evidence>
<protein>
    <submittedName>
        <fullName evidence="1">Uncharacterized protein</fullName>
    </submittedName>
</protein>
<keyword evidence="2" id="KW-1185">Reference proteome</keyword>